<protein>
    <submittedName>
        <fullName evidence="1">Uncharacterized protein</fullName>
    </submittedName>
</protein>
<accession>A0A1G8ZPP0</accession>
<organism evidence="1 2">
    <name type="scientific">Methylophilus rhizosphaerae</name>
    <dbReference type="NCBI Taxonomy" id="492660"/>
    <lineage>
        <taxon>Bacteria</taxon>
        <taxon>Pseudomonadati</taxon>
        <taxon>Pseudomonadota</taxon>
        <taxon>Betaproteobacteria</taxon>
        <taxon>Nitrosomonadales</taxon>
        <taxon>Methylophilaceae</taxon>
        <taxon>Methylophilus</taxon>
    </lineage>
</organism>
<dbReference type="STRING" id="492660.SAMN05192566_0411"/>
<dbReference type="Proteomes" id="UP000198629">
    <property type="component" value="Unassembled WGS sequence"/>
</dbReference>
<gene>
    <name evidence="1" type="ORF">SAMN05192566_0411</name>
</gene>
<name>A0A1G8ZPP0_9PROT</name>
<evidence type="ECO:0000313" key="1">
    <source>
        <dbReference type="EMBL" id="SDK16325.1"/>
    </source>
</evidence>
<sequence length="41" mass="4634">MRIIPQLDAGFRPALRIGFGKEFIFLSQKLSQNSKIAVTKL</sequence>
<evidence type="ECO:0000313" key="2">
    <source>
        <dbReference type="Proteomes" id="UP000198629"/>
    </source>
</evidence>
<reference evidence="2" key="1">
    <citation type="submission" date="2016-10" db="EMBL/GenBank/DDBJ databases">
        <authorList>
            <person name="Varghese N."/>
            <person name="Submissions S."/>
        </authorList>
    </citation>
    <scope>NUCLEOTIDE SEQUENCE [LARGE SCALE GENOMIC DNA]</scope>
    <source>
        <strain evidence="2">CBMB127</strain>
    </source>
</reference>
<dbReference type="EMBL" id="FNFX01000001">
    <property type="protein sequence ID" value="SDK16325.1"/>
    <property type="molecule type" value="Genomic_DNA"/>
</dbReference>
<keyword evidence="2" id="KW-1185">Reference proteome</keyword>
<dbReference type="AlphaFoldDB" id="A0A1G8ZPP0"/>
<proteinExistence type="predicted"/>